<dbReference type="RefSeq" id="WP_144562882.1">
    <property type="nucleotide sequence ID" value="NZ_VIVN01000002.1"/>
</dbReference>
<name>A0A561DRN5_9BACI</name>
<accession>A0A561DRN5</accession>
<evidence type="ECO:0000313" key="2">
    <source>
        <dbReference type="EMBL" id="TWE06044.1"/>
    </source>
</evidence>
<comment type="caution">
    <text evidence="2">The sequence shown here is derived from an EMBL/GenBank/DDBJ whole genome shotgun (WGS) entry which is preliminary data.</text>
</comment>
<dbReference type="AlphaFoldDB" id="A0A561DRN5"/>
<feature type="transmembrane region" description="Helical" evidence="1">
    <location>
        <begin position="41"/>
        <end position="61"/>
    </location>
</feature>
<keyword evidence="3" id="KW-1185">Reference proteome</keyword>
<evidence type="ECO:0000256" key="1">
    <source>
        <dbReference type="SAM" id="Phobius"/>
    </source>
</evidence>
<sequence>MKINEYYRDAAHMNLNGSIAALVPTTIIIIGNFSVLKNREIMLLALPFMIYSLISFQVYLFRMRQSITIRRNMKASKDISTSIFKARHLLVLYRNSQSSSLFIYFPNGHMAGQIKKFRGTGKKRFKLSRSYALYNEEDQVLGYFELKGRKVLKIDVFDRNQDFLGRFEKRNIGFRKAKKELFDHTGRFIGEIEGSSVFMDELVYDHGEHQVGRLRRGWMPMEWSPLFPEPNTPVLSLKEGLSEKDKLLRMSLLINEYFIER</sequence>
<protein>
    <submittedName>
        <fullName evidence="2">Uncharacterized protein</fullName>
    </submittedName>
</protein>
<keyword evidence="1" id="KW-0472">Membrane</keyword>
<organism evidence="2 3">
    <name type="scientific">Neobacillus bataviensis</name>
    <dbReference type="NCBI Taxonomy" id="220685"/>
    <lineage>
        <taxon>Bacteria</taxon>
        <taxon>Bacillati</taxon>
        <taxon>Bacillota</taxon>
        <taxon>Bacilli</taxon>
        <taxon>Bacillales</taxon>
        <taxon>Bacillaceae</taxon>
        <taxon>Neobacillus</taxon>
    </lineage>
</organism>
<dbReference type="Proteomes" id="UP000319671">
    <property type="component" value="Unassembled WGS sequence"/>
</dbReference>
<proteinExistence type="predicted"/>
<gene>
    <name evidence="2" type="ORF">FB550_10262</name>
</gene>
<keyword evidence="1" id="KW-1133">Transmembrane helix</keyword>
<keyword evidence="1" id="KW-0812">Transmembrane</keyword>
<feature type="transmembrane region" description="Helical" evidence="1">
    <location>
        <begin position="12"/>
        <end position="35"/>
    </location>
</feature>
<evidence type="ECO:0000313" key="3">
    <source>
        <dbReference type="Proteomes" id="UP000319671"/>
    </source>
</evidence>
<dbReference type="EMBL" id="VIVN01000002">
    <property type="protein sequence ID" value="TWE06044.1"/>
    <property type="molecule type" value="Genomic_DNA"/>
</dbReference>
<reference evidence="2 3" key="1">
    <citation type="submission" date="2019-06" db="EMBL/GenBank/DDBJ databases">
        <title>Sorghum-associated microbial communities from plants grown in Nebraska, USA.</title>
        <authorList>
            <person name="Schachtman D."/>
        </authorList>
    </citation>
    <scope>NUCLEOTIDE SEQUENCE [LARGE SCALE GENOMIC DNA]</scope>
    <source>
        <strain evidence="2 3">2482</strain>
    </source>
</reference>